<dbReference type="InterPro" id="IPR011050">
    <property type="entry name" value="Pectin_lyase_fold/virulence"/>
</dbReference>
<sequence>MDDIAATRRNLILTMVAGSVLSSSAVRGQDGAKVAQGPAGQFTALSGRIATPAAFGAKGDMTTDDTAALQACLDTGLPVIIPEGRFRITRALQVKPGQIVAGLARVGSGTGAAIVNTVPGGGCLWYTQDTATGQQPMPMIANLFLSADFPIRFNDPERGQIGDGPRSNIPYGMVPLVRGCRIVARDRGTGTGIAWTKMFDGVIEECQIEGFSTNILLQGCDLNAVRHNRSVLASRYHVLDLSVSSFGSQNIIEHNDLLQAGSDACIFVKSSGRHARIRDNYLEHGFTGASDASVRSFTGFIDASSVDAPHLGVNGGGERFTTIVANNRIDGVKYARDFVYRYEPAGQTWGEIVDPGTTGEPVSAGAAYLKLVDQTGRNIDAVPFLFNEINTCAFAFRSPGFGRWNGYATNTDPASTIDGTNCSMFGPVLFGDQAHRFVMARGNRIVVLNGLPSRASFSFASNDERFVSGHRYRYVLTARTVAGQETLTIGALGAGGGAPQSFPLSPRFARLSWETTVPAASPDRQGFYLERSNNGQAIEIERIEIVKCFADELPRIEGASATLALTGTEGEIVVEAEDGQGRRAMAVYRLVQGHLQPLFARSDDEAALSIRANWRSPHIGVAIVGSATRKAIHIGRTSA</sequence>
<name>A0A2T5GG52_9SPHN</name>
<dbReference type="EMBL" id="QAOG01000009">
    <property type="protein sequence ID" value="PTQ58300.1"/>
    <property type="molecule type" value="Genomic_DNA"/>
</dbReference>
<reference evidence="1 2" key="1">
    <citation type="submission" date="2018-04" db="EMBL/GenBank/DDBJ databases">
        <title>Genomic Encyclopedia of Type Strains, Phase III (KMG-III): the genomes of soil and plant-associated and newly described type strains.</title>
        <authorList>
            <person name="Whitman W."/>
        </authorList>
    </citation>
    <scope>NUCLEOTIDE SEQUENCE [LARGE SCALE GENOMIC DNA]</scope>
    <source>
        <strain evidence="1 2">MA101b</strain>
    </source>
</reference>
<dbReference type="SUPFAM" id="SSF51126">
    <property type="entry name" value="Pectin lyase-like"/>
    <property type="match status" value="1"/>
</dbReference>
<organism evidence="1 2">
    <name type="scientific">Sphingomonas aurantiaca</name>
    <dbReference type="NCBI Taxonomy" id="185949"/>
    <lineage>
        <taxon>Bacteria</taxon>
        <taxon>Pseudomonadati</taxon>
        <taxon>Pseudomonadota</taxon>
        <taxon>Alphaproteobacteria</taxon>
        <taxon>Sphingomonadales</taxon>
        <taxon>Sphingomonadaceae</taxon>
        <taxon>Sphingomonas</taxon>
    </lineage>
</organism>
<dbReference type="InterPro" id="IPR012334">
    <property type="entry name" value="Pectin_lyas_fold"/>
</dbReference>
<accession>A0A2T5GG52</accession>
<keyword evidence="2" id="KW-1185">Reference proteome</keyword>
<dbReference type="RefSeq" id="WP_107959958.1">
    <property type="nucleotide sequence ID" value="NZ_QAOG01000009.1"/>
</dbReference>
<dbReference type="AlphaFoldDB" id="A0A2T5GG52"/>
<comment type="caution">
    <text evidence="1">The sequence shown here is derived from an EMBL/GenBank/DDBJ whole genome shotgun (WGS) entry which is preliminary data.</text>
</comment>
<proteinExistence type="predicted"/>
<gene>
    <name evidence="1" type="ORF">C8J26_3900</name>
</gene>
<evidence type="ECO:0000313" key="1">
    <source>
        <dbReference type="EMBL" id="PTQ58300.1"/>
    </source>
</evidence>
<dbReference type="Gene3D" id="2.160.20.10">
    <property type="entry name" value="Single-stranded right-handed beta-helix, Pectin lyase-like"/>
    <property type="match status" value="1"/>
</dbReference>
<protein>
    <recommendedName>
        <fullName evidence="3">Pectate lyase superfamily protein domain-containing protein</fullName>
    </recommendedName>
</protein>
<evidence type="ECO:0000313" key="2">
    <source>
        <dbReference type="Proteomes" id="UP000244189"/>
    </source>
</evidence>
<evidence type="ECO:0008006" key="3">
    <source>
        <dbReference type="Google" id="ProtNLM"/>
    </source>
</evidence>
<dbReference type="Proteomes" id="UP000244189">
    <property type="component" value="Unassembled WGS sequence"/>
</dbReference>